<evidence type="ECO:0000313" key="1">
    <source>
        <dbReference type="EMBL" id="CAH3182092.1"/>
    </source>
</evidence>
<dbReference type="EMBL" id="CALNXI010002045">
    <property type="protein sequence ID" value="CAH3182092.1"/>
    <property type="molecule type" value="Genomic_DNA"/>
</dbReference>
<keyword evidence="2" id="KW-1185">Reference proteome</keyword>
<evidence type="ECO:0000313" key="2">
    <source>
        <dbReference type="Proteomes" id="UP001159427"/>
    </source>
</evidence>
<name>A0ABN8RRW6_9CNID</name>
<accession>A0ABN8RRW6</accession>
<gene>
    <name evidence="1" type="ORF">PEVE_00014013</name>
</gene>
<reference evidence="1 2" key="1">
    <citation type="submission" date="2022-05" db="EMBL/GenBank/DDBJ databases">
        <authorList>
            <consortium name="Genoscope - CEA"/>
            <person name="William W."/>
        </authorList>
    </citation>
    <scope>NUCLEOTIDE SEQUENCE [LARGE SCALE GENOMIC DNA]</scope>
</reference>
<organism evidence="1 2">
    <name type="scientific">Porites evermanni</name>
    <dbReference type="NCBI Taxonomy" id="104178"/>
    <lineage>
        <taxon>Eukaryota</taxon>
        <taxon>Metazoa</taxon>
        <taxon>Cnidaria</taxon>
        <taxon>Anthozoa</taxon>
        <taxon>Hexacorallia</taxon>
        <taxon>Scleractinia</taxon>
        <taxon>Fungiina</taxon>
        <taxon>Poritidae</taxon>
        <taxon>Porites</taxon>
    </lineage>
</organism>
<protein>
    <submittedName>
        <fullName evidence="1">Uncharacterized protein</fullName>
    </submittedName>
</protein>
<proteinExistence type="predicted"/>
<dbReference type="Proteomes" id="UP001159427">
    <property type="component" value="Unassembled WGS sequence"/>
</dbReference>
<comment type="caution">
    <text evidence="1">The sequence shown here is derived from an EMBL/GenBank/DDBJ whole genome shotgun (WGS) entry which is preliminary data.</text>
</comment>
<sequence length="137" mass="15693">MENFTEIATELVRIYNPLKGKEFEAHYQGERKMPLKGTMRDVLEIDEGNPFASTLAEISSTVRQKYGTKVWKGITGPEDSEYFEDYWLWVERLRPALEEGNSYVFKIVECTVFEGSGEFLCGMSLKATMIKQPSSSE</sequence>